<keyword evidence="8" id="KW-1185">Reference proteome</keyword>
<dbReference type="Proteomes" id="UP000765802">
    <property type="component" value="Unassembled WGS sequence"/>
</dbReference>
<keyword evidence="2 4" id="KW-0560">Oxidoreductase</keyword>
<organism evidence="7 8">
    <name type="scientific">Flavihumibacter stibioxidans</name>
    <dbReference type="NCBI Taxonomy" id="1834163"/>
    <lineage>
        <taxon>Bacteria</taxon>
        <taxon>Pseudomonadati</taxon>
        <taxon>Bacteroidota</taxon>
        <taxon>Chitinophagia</taxon>
        <taxon>Chitinophagales</taxon>
        <taxon>Chitinophagaceae</taxon>
        <taxon>Flavihumibacter</taxon>
    </lineage>
</organism>
<dbReference type="InterPro" id="IPR000343">
    <property type="entry name" value="4pyrrol_synth_GluRdtase"/>
</dbReference>
<comment type="domain">
    <text evidence="4">Possesses an unusual extended V-shaped dimeric structure with each monomer consisting of three distinct domains arranged along a curved 'spinal' alpha-helix. The N-terminal catalytic domain specifically recognizes the glutamate moiety of the substrate. The second domain is the NADPH-binding domain, and the third C-terminal domain is responsible for dimerization.</text>
</comment>
<dbReference type="InterPro" id="IPR036291">
    <property type="entry name" value="NAD(P)-bd_dom_sf"/>
</dbReference>
<feature type="binding site" evidence="4">
    <location>
        <position position="123"/>
    </location>
    <ligand>
        <name>substrate</name>
    </ligand>
</feature>
<dbReference type="SUPFAM" id="SSF51735">
    <property type="entry name" value="NAD(P)-binding Rossmann-fold domains"/>
    <property type="match status" value="1"/>
</dbReference>
<feature type="binding site" evidence="4">
    <location>
        <begin position="192"/>
        <end position="197"/>
    </location>
    <ligand>
        <name>NADP(+)</name>
        <dbReference type="ChEBI" id="CHEBI:58349"/>
    </ligand>
</feature>
<dbReference type="PIRSF" id="PIRSF000445">
    <property type="entry name" value="4pyrrol_synth_GluRdtase"/>
    <property type="match status" value="1"/>
</dbReference>
<dbReference type="EC" id="1.2.1.70" evidence="4"/>
<dbReference type="InterPro" id="IPR006151">
    <property type="entry name" value="Shikm_DH/Glu-tRNA_Rdtase"/>
</dbReference>
<evidence type="ECO:0000256" key="4">
    <source>
        <dbReference type="HAMAP-Rule" id="MF_00087"/>
    </source>
</evidence>
<comment type="miscellaneous">
    <text evidence="4">During catalysis, the active site Cys acts as a nucleophile attacking the alpha-carbonyl group of tRNA-bound glutamate with the formation of a thioester intermediate between enzyme and glutamate, and the concomitant release of tRNA(Glu). The thioester intermediate is finally reduced by direct hydride transfer from NADPH, to form the product GSA.</text>
</comment>
<sequence length="417" mass="46363">MGEFPTDLQHFFVAGISYKKSDSAVRSRFAISNDQYEQILHAAKSRGITELFVLSTCNRTEIYGVARDIEQLVSLICEATGQSADEFRNFAYLLRGEDATQHLFEVAAGLDSQILGDYEIVGQIKLAVKFSKERSGIGPFIERLFNQVLQTSKLIKNNTALSSGTVSVSFAAIQYLKEQVPDVADKTVLLIGTGKIGRNTCKNLIDYLGCQNITLINRTHEKAEELARELNIEALHSSHLNQALAQADIIVVAANAPEPIVSAAHLTGSHNQWIIDLSIPNNVHTDVASLPGKQLLNVDELSRMKDENLLKRQAEVPKALQIIADQTAEFLEWCRMRRQLAVLRVVKLKLEEIHTSTLTTNPELQQWVYNTTLASSDDAASRIQKVLNTMAAKMRVKNQRGCHYLEAINDFIAFGAN</sequence>
<dbReference type="Pfam" id="PF01488">
    <property type="entry name" value="Shikimate_DH"/>
    <property type="match status" value="1"/>
</dbReference>
<dbReference type="InterPro" id="IPR015895">
    <property type="entry name" value="4pyrrol_synth_GluRdtase_N"/>
</dbReference>
<dbReference type="SUPFAM" id="SSF69742">
    <property type="entry name" value="Glutamyl tRNA-reductase catalytic, N-terminal domain"/>
    <property type="match status" value="1"/>
</dbReference>
<dbReference type="CDD" id="cd05213">
    <property type="entry name" value="NAD_bind_Glutamyl_tRNA_reduct"/>
    <property type="match status" value="1"/>
</dbReference>
<gene>
    <name evidence="4" type="primary">hemA</name>
    <name evidence="7" type="ORF">BC349_11010</name>
</gene>
<feature type="domain" description="Glutamyl-tRNA reductase N-terminal" evidence="6">
    <location>
        <begin position="15"/>
        <end position="159"/>
    </location>
</feature>
<dbReference type="PANTHER" id="PTHR43013:SF1">
    <property type="entry name" value="GLUTAMYL-TRNA REDUCTASE"/>
    <property type="match status" value="1"/>
</dbReference>
<comment type="function">
    <text evidence="4">Catalyzes the NADPH-dependent reduction of glutamyl-tRNA(Glu) to glutamate 1-semialdehyde (GSA).</text>
</comment>
<comment type="caution">
    <text evidence="7">The sequence shown here is derived from an EMBL/GenBank/DDBJ whole genome shotgun (WGS) entry which is preliminary data.</text>
</comment>
<feature type="site" description="Important for activity" evidence="4">
    <location>
        <position position="102"/>
    </location>
</feature>
<dbReference type="EMBL" id="MBUA01000023">
    <property type="protein sequence ID" value="MBC6491580.1"/>
    <property type="molecule type" value="Genomic_DNA"/>
</dbReference>
<dbReference type="RefSeq" id="WP_187256914.1">
    <property type="nucleotide sequence ID" value="NZ_MBUA01000023.1"/>
</dbReference>
<evidence type="ECO:0000259" key="5">
    <source>
        <dbReference type="Pfam" id="PF01488"/>
    </source>
</evidence>
<comment type="pathway">
    <text evidence="4">Porphyrin-containing compound metabolism; protoporphyrin-IX biosynthesis; 5-aminolevulinate from L-glutamyl-tRNA(Glu): step 1/2.</text>
</comment>
<feature type="domain" description="Quinate/shikimate 5-dehydrogenase/glutamyl-tRNA reductase" evidence="5">
    <location>
        <begin position="177"/>
        <end position="303"/>
    </location>
</feature>
<dbReference type="InterPro" id="IPR018214">
    <property type="entry name" value="GluRdtase_CS"/>
</dbReference>
<name>A0ABR7M972_9BACT</name>
<evidence type="ECO:0000256" key="3">
    <source>
        <dbReference type="ARBA" id="ARBA00023244"/>
    </source>
</evidence>
<protein>
    <recommendedName>
        <fullName evidence="4">Glutamyl-tRNA reductase</fullName>
        <shortName evidence="4">GluTR</shortName>
        <ecNumber evidence="4">1.2.1.70</ecNumber>
    </recommendedName>
</protein>
<comment type="subunit">
    <text evidence="4">Homodimer.</text>
</comment>
<evidence type="ECO:0000256" key="1">
    <source>
        <dbReference type="ARBA" id="ARBA00022857"/>
    </source>
</evidence>
<dbReference type="HAMAP" id="MF_00087">
    <property type="entry name" value="Glu_tRNA_reductase"/>
    <property type="match status" value="1"/>
</dbReference>
<evidence type="ECO:0000259" key="6">
    <source>
        <dbReference type="Pfam" id="PF05201"/>
    </source>
</evidence>
<dbReference type="Gene3D" id="3.30.460.30">
    <property type="entry name" value="Glutamyl-tRNA reductase, N-terminal domain"/>
    <property type="match status" value="1"/>
</dbReference>
<dbReference type="PANTHER" id="PTHR43013">
    <property type="entry name" value="GLUTAMYL-TRNA REDUCTASE"/>
    <property type="match status" value="1"/>
</dbReference>
<dbReference type="PROSITE" id="PS00747">
    <property type="entry name" value="GLUTR"/>
    <property type="match status" value="1"/>
</dbReference>
<dbReference type="Gene3D" id="3.40.50.720">
    <property type="entry name" value="NAD(P)-binding Rossmann-like Domain"/>
    <property type="match status" value="1"/>
</dbReference>
<dbReference type="NCBIfam" id="TIGR01035">
    <property type="entry name" value="hemA"/>
    <property type="match status" value="1"/>
</dbReference>
<feature type="binding site" evidence="4">
    <location>
        <begin position="117"/>
        <end position="119"/>
    </location>
    <ligand>
        <name>substrate</name>
    </ligand>
</feature>
<feature type="binding site" evidence="4">
    <location>
        <position position="112"/>
    </location>
    <ligand>
        <name>substrate</name>
    </ligand>
</feature>
<proteinExistence type="inferred from homology"/>
<evidence type="ECO:0000256" key="2">
    <source>
        <dbReference type="ARBA" id="ARBA00023002"/>
    </source>
</evidence>
<dbReference type="Pfam" id="PF05201">
    <property type="entry name" value="GlutR_N"/>
    <property type="match status" value="1"/>
</dbReference>
<feature type="binding site" evidence="4">
    <location>
        <begin position="56"/>
        <end position="59"/>
    </location>
    <ligand>
        <name>substrate</name>
    </ligand>
</feature>
<feature type="active site" description="Nucleophile" evidence="4">
    <location>
        <position position="57"/>
    </location>
</feature>
<keyword evidence="1 4" id="KW-0521">NADP</keyword>
<comment type="similarity">
    <text evidence="4">Belongs to the glutamyl-tRNA reductase family.</text>
</comment>
<reference evidence="7 8" key="1">
    <citation type="submission" date="2016-07" db="EMBL/GenBank/DDBJ databases">
        <title>Genome analysis of Flavihumibacter stibioxidans YS-17.</title>
        <authorList>
            <person name="Shi K."/>
            <person name="Han Y."/>
            <person name="Wang G."/>
        </authorList>
    </citation>
    <scope>NUCLEOTIDE SEQUENCE [LARGE SCALE GENOMIC DNA]</scope>
    <source>
        <strain evidence="7 8">YS-17</strain>
    </source>
</reference>
<keyword evidence="3 4" id="KW-0627">Porphyrin biosynthesis</keyword>
<evidence type="ECO:0000313" key="7">
    <source>
        <dbReference type="EMBL" id="MBC6491580.1"/>
    </source>
</evidence>
<evidence type="ECO:0000313" key="8">
    <source>
        <dbReference type="Proteomes" id="UP000765802"/>
    </source>
</evidence>
<accession>A0ABR7M972</accession>
<dbReference type="InterPro" id="IPR036343">
    <property type="entry name" value="GluRdtase_N_sf"/>
</dbReference>
<comment type="catalytic activity">
    <reaction evidence="4">
        <text>(S)-4-amino-5-oxopentanoate + tRNA(Glu) + NADP(+) = L-glutamyl-tRNA(Glu) + NADPH + H(+)</text>
        <dbReference type="Rhea" id="RHEA:12344"/>
        <dbReference type="Rhea" id="RHEA-COMP:9663"/>
        <dbReference type="Rhea" id="RHEA-COMP:9680"/>
        <dbReference type="ChEBI" id="CHEBI:15378"/>
        <dbReference type="ChEBI" id="CHEBI:57501"/>
        <dbReference type="ChEBI" id="CHEBI:57783"/>
        <dbReference type="ChEBI" id="CHEBI:58349"/>
        <dbReference type="ChEBI" id="CHEBI:78442"/>
        <dbReference type="ChEBI" id="CHEBI:78520"/>
        <dbReference type="EC" id="1.2.1.70"/>
    </reaction>
</comment>